<reference evidence="2" key="1">
    <citation type="journal article" date="2022" name="bioRxiv">
        <title>Sequencing and chromosome-scale assembly of the giantPleurodeles waltlgenome.</title>
        <authorList>
            <person name="Brown T."/>
            <person name="Elewa A."/>
            <person name="Iarovenko S."/>
            <person name="Subramanian E."/>
            <person name="Araus A.J."/>
            <person name="Petzold A."/>
            <person name="Susuki M."/>
            <person name="Suzuki K.-i.T."/>
            <person name="Hayashi T."/>
            <person name="Toyoda A."/>
            <person name="Oliveira C."/>
            <person name="Osipova E."/>
            <person name="Leigh N.D."/>
            <person name="Simon A."/>
            <person name="Yun M.H."/>
        </authorList>
    </citation>
    <scope>NUCLEOTIDE SEQUENCE</scope>
    <source>
        <strain evidence="2">20211129_DDA</strain>
        <tissue evidence="2">Liver</tissue>
    </source>
</reference>
<organism evidence="2 3">
    <name type="scientific">Pleurodeles waltl</name>
    <name type="common">Iberian ribbed newt</name>
    <dbReference type="NCBI Taxonomy" id="8319"/>
    <lineage>
        <taxon>Eukaryota</taxon>
        <taxon>Metazoa</taxon>
        <taxon>Chordata</taxon>
        <taxon>Craniata</taxon>
        <taxon>Vertebrata</taxon>
        <taxon>Euteleostomi</taxon>
        <taxon>Amphibia</taxon>
        <taxon>Batrachia</taxon>
        <taxon>Caudata</taxon>
        <taxon>Salamandroidea</taxon>
        <taxon>Salamandridae</taxon>
        <taxon>Pleurodelinae</taxon>
        <taxon>Pleurodeles</taxon>
    </lineage>
</organism>
<evidence type="ECO:0000313" key="3">
    <source>
        <dbReference type="Proteomes" id="UP001066276"/>
    </source>
</evidence>
<name>A0AAV7QL70_PLEWA</name>
<protein>
    <submittedName>
        <fullName evidence="2">Uncharacterized protein</fullName>
    </submittedName>
</protein>
<comment type="caution">
    <text evidence="2">The sequence shown here is derived from an EMBL/GenBank/DDBJ whole genome shotgun (WGS) entry which is preliminary data.</text>
</comment>
<sequence length="204" mass="21771">MAYHAGPSSSSTPTAAQDDGSGRVRLPGLPAARAPPPAHKSPGGSARPGAGAGAIQWPPLTRHSPITSCTQAAWSCPRRGTRSSGYPPSSNSLKRATPRHNRVPARPQGCHAGPVRVPDRSPGGAHRQPTCSAHLFSSGLTLPPPGQQWPHANLATGRPRVRTPPLPHALLHIEWAHRRSAWLRRPRPTWLWSKSSAGRLRKST</sequence>
<accession>A0AAV7QL70</accession>
<evidence type="ECO:0000313" key="2">
    <source>
        <dbReference type="EMBL" id="KAJ1139885.1"/>
    </source>
</evidence>
<gene>
    <name evidence="2" type="ORF">NDU88_006248</name>
</gene>
<evidence type="ECO:0000256" key="1">
    <source>
        <dbReference type="SAM" id="MobiDB-lite"/>
    </source>
</evidence>
<dbReference type="Proteomes" id="UP001066276">
    <property type="component" value="Chromosome 6"/>
</dbReference>
<feature type="compositionally biased region" description="Polar residues" evidence="1">
    <location>
        <begin position="82"/>
        <end position="94"/>
    </location>
</feature>
<dbReference type="AlphaFoldDB" id="A0AAV7QL70"/>
<feature type="compositionally biased region" description="Polar residues" evidence="1">
    <location>
        <begin position="64"/>
        <end position="73"/>
    </location>
</feature>
<feature type="region of interest" description="Disordered" evidence="1">
    <location>
        <begin position="1"/>
        <end position="128"/>
    </location>
</feature>
<keyword evidence="3" id="KW-1185">Reference proteome</keyword>
<proteinExistence type="predicted"/>
<feature type="compositionally biased region" description="Low complexity" evidence="1">
    <location>
        <begin position="7"/>
        <end position="16"/>
    </location>
</feature>
<dbReference type="EMBL" id="JANPWB010000010">
    <property type="protein sequence ID" value="KAJ1139885.1"/>
    <property type="molecule type" value="Genomic_DNA"/>
</dbReference>